<sequence length="263" mass="28891">MLTILIYVLILWGFIALGWLVAWWLKRRGAAMSGQFTNVVLFVGFLFGFLLTTLQVFATNHYSDARSQAQSEPTSLVAAYDELGVFPPQVRTTGRREVVCYMWSVAERDWKAQERGGAQEAPDTVVRGDRLRNLRTTLPQDSPANQAASQQVSTDLSDAGKARQQLLFLAQPRIPAILWAIVFVSGGLLIFLLVGDSQSQPKIIRRIVLAAVAVLVTVEVASLAVLDRPFSRIAQVQPNAMTDAIALLETGRTGQPTLHDCGL</sequence>
<feature type="transmembrane region" description="Helical" evidence="1">
    <location>
        <begin position="176"/>
        <end position="195"/>
    </location>
</feature>
<evidence type="ECO:0000313" key="2">
    <source>
        <dbReference type="EMBL" id="GLY90262.1"/>
    </source>
</evidence>
<keyword evidence="1" id="KW-0812">Transmembrane</keyword>
<keyword evidence="3" id="KW-1185">Reference proteome</keyword>
<comment type="caution">
    <text evidence="2">The sequence shown here is derived from an EMBL/GenBank/DDBJ whole genome shotgun (WGS) entry which is preliminary data.</text>
</comment>
<name>A0A9W6W4S4_9ACTN</name>
<reference evidence="2" key="1">
    <citation type="submission" date="2023-03" db="EMBL/GenBank/DDBJ databases">
        <title>Actinoallomurus iriomotensis NBRC 103684.</title>
        <authorList>
            <person name="Ichikawa N."/>
            <person name="Sato H."/>
            <person name="Tonouchi N."/>
        </authorList>
    </citation>
    <scope>NUCLEOTIDE SEQUENCE</scope>
    <source>
        <strain evidence="2">NBRC 103684</strain>
    </source>
</reference>
<protein>
    <recommendedName>
        <fullName evidence="4">DUF4239 domain-containing protein</fullName>
    </recommendedName>
</protein>
<dbReference type="Proteomes" id="UP001165074">
    <property type="component" value="Unassembled WGS sequence"/>
</dbReference>
<proteinExistence type="predicted"/>
<evidence type="ECO:0000256" key="1">
    <source>
        <dbReference type="SAM" id="Phobius"/>
    </source>
</evidence>
<feature type="transmembrane region" description="Helical" evidence="1">
    <location>
        <begin position="207"/>
        <end position="226"/>
    </location>
</feature>
<dbReference type="EMBL" id="BSTK01000016">
    <property type="protein sequence ID" value="GLY90262.1"/>
    <property type="molecule type" value="Genomic_DNA"/>
</dbReference>
<dbReference type="AlphaFoldDB" id="A0A9W6W4S4"/>
<feature type="transmembrane region" description="Helical" evidence="1">
    <location>
        <begin position="6"/>
        <end position="25"/>
    </location>
</feature>
<dbReference type="Pfam" id="PF14023">
    <property type="entry name" value="Bestrophin-like"/>
    <property type="match status" value="1"/>
</dbReference>
<keyword evidence="1" id="KW-1133">Transmembrane helix</keyword>
<accession>A0A9W6W4S4</accession>
<evidence type="ECO:0000313" key="3">
    <source>
        <dbReference type="Proteomes" id="UP001165074"/>
    </source>
</evidence>
<evidence type="ECO:0008006" key="4">
    <source>
        <dbReference type="Google" id="ProtNLM"/>
    </source>
</evidence>
<keyword evidence="1" id="KW-0472">Membrane</keyword>
<dbReference type="InterPro" id="IPR025333">
    <property type="entry name" value="DUF4239"/>
</dbReference>
<gene>
    <name evidence="2" type="ORF">Airi02_081910</name>
</gene>
<feature type="transmembrane region" description="Helical" evidence="1">
    <location>
        <begin position="37"/>
        <end position="58"/>
    </location>
</feature>
<organism evidence="2 3">
    <name type="scientific">Actinoallomurus iriomotensis</name>
    <dbReference type="NCBI Taxonomy" id="478107"/>
    <lineage>
        <taxon>Bacteria</taxon>
        <taxon>Bacillati</taxon>
        <taxon>Actinomycetota</taxon>
        <taxon>Actinomycetes</taxon>
        <taxon>Streptosporangiales</taxon>
        <taxon>Thermomonosporaceae</taxon>
        <taxon>Actinoallomurus</taxon>
    </lineage>
</organism>